<dbReference type="PROSITE" id="PS00018">
    <property type="entry name" value="EF_HAND_1"/>
    <property type="match status" value="4"/>
</dbReference>
<accession>A0A6J1H6E9</accession>
<comment type="similarity">
    <text evidence="2">Belongs to the calmodulin family.</text>
</comment>
<reference evidence="8" key="1">
    <citation type="submission" date="2025-08" db="UniProtKB">
        <authorList>
            <consortium name="RefSeq"/>
        </authorList>
    </citation>
    <scope>IDENTIFICATION</scope>
    <source>
        <tissue evidence="8">Young leaves</tissue>
    </source>
</reference>
<dbReference type="SMART" id="SM00054">
    <property type="entry name" value="EFh"/>
    <property type="match status" value="4"/>
</dbReference>
<organism evidence="7 8">
    <name type="scientific">Cucurbita moschata</name>
    <name type="common">Winter crookneck squash</name>
    <name type="synonym">Cucurbita pepo var. moschata</name>
    <dbReference type="NCBI Taxonomy" id="3662"/>
    <lineage>
        <taxon>Eukaryota</taxon>
        <taxon>Viridiplantae</taxon>
        <taxon>Streptophyta</taxon>
        <taxon>Embryophyta</taxon>
        <taxon>Tracheophyta</taxon>
        <taxon>Spermatophyta</taxon>
        <taxon>Magnoliopsida</taxon>
        <taxon>eudicotyledons</taxon>
        <taxon>Gunneridae</taxon>
        <taxon>Pentapetalae</taxon>
        <taxon>rosids</taxon>
        <taxon>fabids</taxon>
        <taxon>Cucurbitales</taxon>
        <taxon>Cucurbitaceae</taxon>
        <taxon>Cucurbiteae</taxon>
        <taxon>Cucurbita</taxon>
    </lineage>
</organism>
<dbReference type="Gene3D" id="1.10.238.10">
    <property type="entry name" value="EF-hand"/>
    <property type="match status" value="2"/>
</dbReference>
<dbReference type="Pfam" id="PF13499">
    <property type="entry name" value="EF-hand_7"/>
    <property type="match status" value="2"/>
</dbReference>
<dbReference type="SUPFAM" id="SSF47473">
    <property type="entry name" value="EF-hand"/>
    <property type="match status" value="1"/>
</dbReference>
<dbReference type="GO" id="GO:0005737">
    <property type="term" value="C:cytoplasm"/>
    <property type="evidence" value="ECO:0007669"/>
    <property type="project" value="UniProtKB-ARBA"/>
</dbReference>
<dbReference type="AlphaFoldDB" id="A0A6J1H6E9"/>
<evidence type="ECO:0000256" key="5">
    <source>
        <dbReference type="ARBA" id="ARBA00022837"/>
    </source>
</evidence>
<dbReference type="SMR" id="A0A6J1H6E9"/>
<feature type="domain" description="EF-hand" evidence="6">
    <location>
        <begin position="82"/>
        <end position="117"/>
    </location>
</feature>
<evidence type="ECO:0000256" key="3">
    <source>
        <dbReference type="ARBA" id="ARBA00022723"/>
    </source>
</evidence>
<dbReference type="CDD" id="cd00051">
    <property type="entry name" value="EFh"/>
    <property type="match status" value="2"/>
</dbReference>
<dbReference type="GO" id="GO:0016460">
    <property type="term" value="C:myosin II complex"/>
    <property type="evidence" value="ECO:0007669"/>
    <property type="project" value="TreeGrafter"/>
</dbReference>
<evidence type="ECO:0000313" key="8">
    <source>
        <dbReference type="RefSeq" id="XP_022958889.1"/>
    </source>
</evidence>
<dbReference type="GO" id="GO:0005509">
    <property type="term" value="F:calcium ion binding"/>
    <property type="evidence" value="ECO:0007669"/>
    <property type="project" value="InterPro"/>
</dbReference>
<dbReference type="InterPro" id="IPR002048">
    <property type="entry name" value="EF_hand_dom"/>
</dbReference>
<evidence type="ECO:0000313" key="7">
    <source>
        <dbReference type="Proteomes" id="UP000504609"/>
    </source>
</evidence>
<comment type="function">
    <text evidence="1">Potential calcium sensor.</text>
</comment>
<keyword evidence="5" id="KW-0106">Calcium</keyword>
<name>A0A6J1H6E9_CUCMO</name>
<gene>
    <name evidence="8" type="primary">LOC111460040</name>
</gene>
<dbReference type="RefSeq" id="XP_022958889.1">
    <property type="nucleotide sequence ID" value="XM_023103121.1"/>
</dbReference>
<keyword evidence="4" id="KW-0677">Repeat</keyword>
<evidence type="ECO:0000259" key="6">
    <source>
        <dbReference type="PROSITE" id="PS50222"/>
    </source>
</evidence>
<dbReference type="PANTHER" id="PTHR23048:SF53">
    <property type="entry name" value="CALMODULIN"/>
    <property type="match status" value="1"/>
</dbReference>
<sequence length="163" mass="18923">MEMGEALTKEQMDELREAFLLFDKNRDGCITLDELRTEIKRLGQNPTEEELKDMIREVDADGNGTIEFWEFQILMSNIMKEETEQKLKDAFKVFDKNQDGYISANELRHVHLMLNLGEKLTDKEVLEIIGEADLNGDGQVDYPEFVKIMTEHASEILSKRGFF</sequence>
<dbReference type="KEGG" id="cmos:111460040"/>
<evidence type="ECO:0000256" key="2">
    <source>
        <dbReference type="ARBA" id="ARBA00009763"/>
    </source>
</evidence>
<feature type="domain" description="EF-hand" evidence="6">
    <location>
        <begin position="10"/>
        <end position="45"/>
    </location>
</feature>
<evidence type="ECO:0000256" key="4">
    <source>
        <dbReference type="ARBA" id="ARBA00022737"/>
    </source>
</evidence>
<dbReference type="FunFam" id="1.10.238.10:FF:000251">
    <property type="entry name" value="Calmodulin-related protein 97A"/>
    <property type="match status" value="1"/>
</dbReference>
<dbReference type="PROSITE" id="PS50222">
    <property type="entry name" value="EF_HAND_2"/>
    <property type="match status" value="4"/>
</dbReference>
<dbReference type="Proteomes" id="UP000504609">
    <property type="component" value="Unplaced"/>
</dbReference>
<proteinExistence type="inferred from homology"/>
<dbReference type="PANTHER" id="PTHR23048">
    <property type="entry name" value="MYOSIN LIGHT CHAIN 1, 3"/>
    <property type="match status" value="1"/>
</dbReference>
<dbReference type="GeneID" id="111460040"/>
<dbReference type="InterPro" id="IPR011992">
    <property type="entry name" value="EF-hand-dom_pair"/>
</dbReference>
<dbReference type="FunFam" id="1.10.238.10:FF:000034">
    <property type="entry name" value="Calmodulin"/>
    <property type="match status" value="1"/>
</dbReference>
<keyword evidence="3" id="KW-0479">Metal-binding</keyword>
<keyword evidence="7" id="KW-1185">Reference proteome</keyword>
<feature type="domain" description="EF-hand" evidence="6">
    <location>
        <begin position="120"/>
        <end position="155"/>
    </location>
</feature>
<dbReference type="InterPro" id="IPR050230">
    <property type="entry name" value="CALM/Myosin/TropC-like"/>
</dbReference>
<protein>
    <submittedName>
        <fullName evidence="8">Calmodulin-like</fullName>
    </submittedName>
</protein>
<feature type="domain" description="EF-hand" evidence="6">
    <location>
        <begin position="46"/>
        <end position="81"/>
    </location>
</feature>
<evidence type="ECO:0000256" key="1">
    <source>
        <dbReference type="ARBA" id="ARBA00003291"/>
    </source>
</evidence>
<dbReference type="InterPro" id="IPR018247">
    <property type="entry name" value="EF_Hand_1_Ca_BS"/>
</dbReference>